<evidence type="ECO:0000313" key="2">
    <source>
        <dbReference type="EMBL" id="UVF18036.1"/>
    </source>
</evidence>
<gene>
    <name evidence="2" type="ORF">HPT29_016105</name>
</gene>
<proteinExistence type="predicted"/>
<dbReference type="SUPFAM" id="SSF53474">
    <property type="entry name" value="alpha/beta-Hydrolases"/>
    <property type="match status" value="1"/>
</dbReference>
<keyword evidence="2" id="KW-0378">Hydrolase</keyword>
<name>A0ABY5RNV0_9HYPH</name>
<organism evidence="2 3">
    <name type="scientific">Microvirga terrae</name>
    <dbReference type="NCBI Taxonomy" id="2740529"/>
    <lineage>
        <taxon>Bacteria</taxon>
        <taxon>Pseudomonadati</taxon>
        <taxon>Pseudomonadota</taxon>
        <taxon>Alphaproteobacteria</taxon>
        <taxon>Hyphomicrobiales</taxon>
        <taxon>Methylobacteriaceae</taxon>
        <taxon>Microvirga</taxon>
    </lineage>
</organism>
<protein>
    <submittedName>
        <fullName evidence="2">Alpha/beta hydrolase</fullName>
    </submittedName>
</protein>
<dbReference type="GO" id="GO:0016787">
    <property type="term" value="F:hydrolase activity"/>
    <property type="evidence" value="ECO:0007669"/>
    <property type="project" value="UniProtKB-KW"/>
</dbReference>
<dbReference type="InterPro" id="IPR029058">
    <property type="entry name" value="AB_hydrolase_fold"/>
</dbReference>
<dbReference type="EMBL" id="CP102845">
    <property type="protein sequence ID" value="UVF18036.1"/>
    <property type="molecule type" value="Genomic_DNA"/>
</dbReference>
<dbReference type="PANTHER" id="PTHR43194">
    <property type="entry name" value="HYDROLASE ALPHA/BETA FOLD FAMILY"/>
    <property type="match status" value="1"/>
</dbReference>
<accession>A0ABY5RNV0</accession>
<dbReference type="InterPro" id="IPR000073">
    <property type="entry name" value="AB_hydrolase_1"/>
</dbReference>
<dbReference type="InterPro" id="IPR050228">
    <property type="entry name" value="Carboxylesterase_BioH"/>
</dbReference>
<sequence length="305" mass="33761">MPFRAAGHDRTTMNCSYRDLFVTAADGKRLYARDYGPQAGDEVPVVCLPGLARTSEDFHDLACALSIDGSRPRRVLSLDYRGRGRSDWDDDWRNYDIKIELSDTLQVLAAAGIDKAFVVGTSRGGLITMALSAVRPELIAGVVLNDIGPVLEPDGLKRIRSYVGRLPTPRTMQEAADMLRQRSASQFPRYTEEQWRKLAQGTWRESEDGLRLAYDPNLMKTLEGLDLDAPLADLWPLFEALKPFSILAIRGANSDLLTAATLQAMQEQHPRLIAVTVPDQGHAPSLDGDLLQIVRDFIAGTAIRD</sequence>
<evidence type="ECO:0000259" key="1">
    <source>
        <dbReference type="Pfam" id="PF12697"/>
    </source>
</evidence>
<evidence type="ECO:0000313" key="3">
    <source>
        <dbReference type="Proteomes" id="UP001017257"/>
    </source>
</evidence>
<dbReference type="Proteomes" id="UP001017257">
    <property type="component" value="Chromosome"/>
</dbReference>
<reference evidence="2" key="1">
    <citation type="submission" date="2022-08" db="EMBL/GenBank/DDBJ databases">
        <title>Microvirga terrae sp. nov., isolated from soil.</title>
        <authorList>
            <person name="Kim K.H."/>
            <person name="Seo Y.L."/>
            <person name="Kim J.M."/>
            <person name="Lee J.K."/>
            <person name="Han D.M."/>
            <person name="Jeon C.O."/>
        </authorList>
    </citation>
    <scope>NUCLEOTIDE SEQUENCE</scope>
    <source>
        <strain evidence="2">R24</strain>
    </source>
</reference>
<dbReference type="RefSeq" id="WP_247654320.1">
    <property type="nucleotide sequence ID" value="NZ_CP102845.1"/>
</dbReference>
<feature type="domain" description="AB hydrolase-1" evidence="1">
    <location>
        <begin position="45"/>
        <end position="287"/>
    </location>
</feature>
<dbReference type="Pfam" id="PF12697">
    <property type="entry name" value="Abhydrolase_6"/>
    <property type="match status" value="1"/>
</dbReference>
<dbReference type="PANTHER" id="PTHR43194:SF2">
    <property type="entry name" value="PEROXISOMAL MEMBRANE PROTEIN LPX1"/>
    <property type="match status" value="1"/>
</dbReference>
<dbReference type="Gene3D" id="3.40.50.1820">
    <property type="entry name" value="alpha/beta hydrolase"/>
    <property type="match status" value="1"/>
</dbReference>
<keyword evidence="3" id="KW-1185">Reference proteome</keyword>